<dbReference type="Proteomes" id="UP000317977">
    <property type="component" value="Unassembled WGS sequence"/>
</dbReference>
<dbReference type="RefSeq" id="WP_146535586.1">
    <property type="nucleotide sequence ID" value="NZ_SJPX01000004.1"/>
</dbReference>
<dbReference type="AlphaFoldDB" id="A0A5C6EKH3"/>
<reference evidence="1 2" key="1">
    <citation type="submission" date="2019-02" db="EMBL/GenBank/DDBJ databases">
        <title>Deep-cultivation of Planctomycetes and their phenomic and genomic characterization uncovers novel biology.</title>
        <authorList>
            <person name="Wiegand S."/>
            <person name="Jogler M."/>
            <person name="Boedeker C."/>
            <person name="Pinto D."/>
            <person name="Vollmers J."/>
            <person name="Rivas-Marin E."/>
            <person name="Kohn T."/>
            <person name="Peeters S.H."/>
            <person name="Heuer A."/>
            <person name="Rast P."/>
            <person name="Oberbeckmann S."/>
            <person name="Bunk B."/>
            <person name="Jeske O."/>
            <person name="Meyerdierks A."/>
            <person name="Storesund J.E."/>
            <person name="Kallscheuer N."/>
            <person name="Luecker S."/>
            <person name="Lage O.M."/>
            <person name="Pohl T."/>
            <person name="Merkel B.J."/>
            <person name="Hornburger P."/>
            <person name="Mueller R.-W."/>
            <person name="Bruemmer F."/>
            <person name="Labrenz M."/>
            <person name="Spormann A.M."/>
            <person name="Op Den Camp H."/>
            <person name="Overmann J."/>
            <person name="Amann R."/>
            <person name="Jetten M.S.M."/>
            <person name="Mascher T."/>
            <person name="Medema M.H."/>
            <person name="Devos D.P."/>
            <person name="Kaster A.-K."/>
            <person name="Ovreas L."/>
            <person name="Rohde M."/>
            <person name="Galperin M.Y."/>
            <person name="Jogler C."/>
        </authorList>
    </citation>
    <scope>NUCLEOTIDE SEQUENCE [LARGE SCALE GENOMIC DNA]</scope>
    <source>
        <strain evidence="1 2">Poly59</strain>
    </source>
</reference>
<accession>A0A5C6EKH3</accession>
<sequence>MTTQHKIWIDQCEAARGIESEHGVQPALEYIVGEKFLNFLEAAEANVDFRSEIPAFVSEIKSIFEKWQLAEYLETAKQAEPFDPKLFEPMSSPLLGEEEVEFDAEEIEDMRKDDIRQCTRDLLLVERAREWLLEEGQ</sequence>
<dbReference type="OrthoDB" id="279751at2"/>
<protein>
    <submittedName>
        <fullName evidence="1">Uncharacterized protein</fullName>
    </submittedName>
</protein>
<proteinExistence type="predicted"/>
<comment type="caution">
    <text evidence="1">The sequence shown here is derived from an EMBL/GenBank/DDBJ whole genome shotgun (WGS) entry which is preliminary data.</text>
</comment>
<name>A0A5C6EKH3_9BACT</name>
<gene>
    <name evidence="1" type="ORF">Poly59_39220</name>
</gene>
<evidence type="ECO:0000313" key="2">
    <source>
        <dbReference type="Proteomes" id="UP000317977"/>
    </source>
</evidence>
<dbReference type="EMBL" id="SJPX01000004">
    <property type="protein sequence ID" value="TWU49308.1"/>
    <property type="molecule type" value="Genomic_DNA"/>
</dbReference>
<keyword evidence="2" id="KW-1185">Reference proteome</keyword>
<evidence type="ECO:0000313" key="1">
    <source>
        <dbReference type="EMBL" id="TWU49308.1"/>
    </source>
</evidence>
<organism evidence="1 2">
    <name type="scientific">Rubripirellula reticaptiva</name>
    <dbReference type="NCBI Taxonomy" id="2528013"/>
    <lineage>
        <taxon>Bacteria</taxon>
        <taxon>Pseudomonadati</taxon>
        <taxon>Planctomycetota</taxon>
        <taxon>Planctomycetia</taxon>
        <taxon>Pirellulales</taxon>
        <taxon>Pirellulaceae</taxon>
        <taxon>Rubripirellula</taxon>
    </lineage>
</organism>